<keyword evidence="2" id="KW-0238">DNA-binding</keyword>
<dbReference type="EMBL" id="JBBKZV010000034">
    <property type="protein sequence ID" value="MEJ8826454.1"/>
    <property type="molecule type" value="Genomic_DNA"/>
</dbReference>
<evidence type="ECO:0000313" key="7">
    <source>
        <dbReference type="EMBL" id="MEJ8826454.1"/>
    </source>
</evidence>
<dbReference type="InterPro" id="IPR036388">
    <property type="entry name" value="WH-like_DNA-bd_sf"/>
</dbReference>
<dbReference type="InterPro" id="IPR035472">
    <property type="entry name" value="RpiR-like_SIS"/>
</dbReference>
<evidence type="ECO:0000259" key="6">
    <source>
        <dbReference type="PROSITE" id="PS51464"/>
    </source>
</evidence>
<dbReference type="InterPro" id="IPR000281">
    <property type="entry name" value="HTH_RpiR"/>
</dbReference>
<keyword evidence="4" id="KW-0804">Transcription</keyword>
<dbReference type="InterPro" id="IPR001347">
    <property type="entry name" value="SIS_dom"/>
</dbReference>
<feature type="domain" description="SIS" evidence="6">
    <location>
        <begin position="141"/>
        <end position="282"/>
    </location>
</feature>
<comment type="caution">
    <text evidence="7">The sequence shown here is derived from an EMBL/GenBank/DDBJ whole genome shotgun (WGS) entry which is preliminary data.</text>
</comment>
<dbReference type="RefSeq" id="WP_340367489.1">
    <property type="nucleotide sequence ID" value="NZ_JBBKZV010000034.1"/>
</dbReference>
<keyword evidence="8" id="KW-1185">Reference proteome</keyword>
<evidence type="ECO:0000259" key="5">
    <source>
        <dbReference type="PROSITE" id="PS51071"/>
    </source>
</evidence>
<evidence type="ECO:0000256" key="4">
    <source>
        <dbReference type="ARBA" id="ARBA00023163"/>
    </source>
</evidence>
<evidence type="ECO:0000256" key="2">
    <source>
        <dbReference type="ARBA" id="ARBA00023125"/>
    </source>
</evidence>
<keyword evidence="3" id="KW-0324">Glycolysis</keyword>
<dbReference type="SUPFAM" id="SSF53697">
    <property type="entry name" value="SIS domain"/>
    <property type="match status" value="1"/>
</dbReference>
<dbReference type="InterPro" id="IPR009057">
    <property type="entry name" value="Homeodomain-like_sf"/>
</dbReference>
<dbReference type="InterPro" id="IPR046348">
    <property type="entry name" value="SIS_dom_sf"/>
</dbReference>
<organism evidence="7 8">
    <name type="scientific">Variovorax humicola</name>
    <dbReference type="NCBI Taxonomy" id="1769758"/>
    <lineage>
        <taxon>Bacteria</taxon>
        <taxon>Pseudomonadati</taxon>
        <taxon>Pseudomonadota</taxon>
        <taxon>Betaproteobacteria</taxon>
        <taxon>Burkholderiales</taxon>
        <taxon>Comamonadaceae</taxon>
        <taxon>Variovorax</taxon>
    </lineage>
</organism>
<reference evidence="7 8" key="1">
    <citation type="submission" date="2024-03" db="EMBL/GenBank/DDBJ databases">
        <title>Novel species of the genus Variovorax.</title>
        <authorList>
            <person name="Liu Q."/>
            <person name="Xin Y.-H."/>
        </authorList>
    </citation>
    <scope>NUCLEOTIDE SEQUENCE [LARGE SCALE GENOMIC DNA]</scope>
    <source>
        <strain evidence="7 8">KACC 18501</strain>
    </source>
</reference>
<dbReference type="PANTHER" id="PTHR30514:SF20">
    <property type="entry name" value="TRANSCRIPTIONAL REGULATOR"/>
    <property type="match status" value="1"/>
</dbReference>
<proteinExistence type="predicted"/>
<evidence type="ECO:0000256" key="3">
    <source>
        <dbReference type="ARBA" id="ARBA00023152"/>
    </source>
</evidence>
<protein>
    <submittedName>
        <fullName evidence="7">MurR/RpiR family transcriptional regulator</fullName>
    </submittedName>
</protein>
<dbReference type="Proteomes" id="UP001363010">
    <property type="component" value="Unassembled WGS sequence"/>
</dbReference>
<name>A0ABU8W8T6_9BURK</name>
<dbReference type="SUPFAM" id="SSF46689">
    <property type="entry name" value="Homeodomain-like"/>
    <property type="match status" value="1"/>
</dbReference>
<sequence length="291" mass="31637">MTTAAPSVTSVEQLLKALESEYKGLSKQLKLIGKYIEAHHGRLGLEGIQDVAAACGVQPSAVVRFAKHFGFSGFTEMQKLFREAIAQQLAPDRNYQARIRDVIQAGAPLISVDIAQEFLKGSIGGIQELIDTLAQSELDKAVELLAEAESIWLLGMRRSFPVAAYLDYALQHTDKRILLVDGMGGMQEGQLRSLRQGDVLLAVSFPPYAPETLDVLRNASARGARIIAITDSRLSPLSELAQVALFVQESTTFGFRSLTSTIGLAQSLFIALAYRLELKRGPDAERLGAGH</sequence>
<dbReference type="CDD" id="cd05013">
    <property type="entry name" value="SIS_RpiR"/>
    <property type="match status" value="1"/>
</dbReference>
<feature type="domain" description="HTH rpiR-type" evidence="5">
    <location>
        <begin position="12"/>
        <end position="88"/>
    </location>
</feature>
<dbReference type="InterPro" id="IPR047640">
    <property type="entry name" value="RpiR-like"/>
</dbReference>
<dbReference type="Pfam" id="PF01418">
    <property type="entry name" value="HTH_6"/>
    <property type="match status" value="1"/>
</dbReference>
<accession>A0ABU8W8T6</accession>
<gene>
    <name evidence="7" type="ORF">WKW80_31270</name>
</gene>
<dbReference type="PANTHER" id="PTHR30514">
    <property type="entry name" value="GLUCOKINASE"/>
    <property type="match status" value="1"/>
</dbReference>
<evidence type="ECO:0000256" key="1">
    <source>
        <dbReference type="ARBA" id="ARBA00023015"/>
    </source>
</evidence>
<dbReference type="Gene3D" id="1.10.10.10">
    <property type="entry name" value="Winged helix-like DNA-binding domain superfamily/Winged helix DNA-binding domain"/>
    <property type="match status" value="1"/>
</dbReference>
<keyword evidence="1" id="KW-0805">Transcription regulation</keyword>
<dbReference type="Pfam" id="PF01380">
    <property type="entry name" value="SIS"/>
    <property type="match status" value="1"/>
</dbReference>
<dbReference type="Gene3D" id="3.40.50.10490">
    <property type="entry name" value="Glucose-6-phosphate isomerase like protein, domain 1"/>
    <property type="match status" value="1"/>
</dbReference>
<evidence type="ECO:0000313" key="8">
    <source>
        <dbReference type="Proteomes" id="UP001363010"/>
    </source>
</evidence>
<dbReference type="PROSITE" id="PS51464">
    <property type="entry name" value="SIS"/>
    <property type="match status" value="1"/>
</dbReference>
<dbReference type="PROSITE" id="PS51071">
    <property type="entry name" value="HTH_RPIR"/>
    <property type="match status" value="1"/>
</dbReference>